<dbReference type="KEGG" id="mmar:MODMU_3876"/>
<organism evidence="3 4">
    <name type="scientific">Modestobacter italicus (strain DSM 44449 / CECT 9708 / BC 501)</name>
    <dbReference type="NCBI Taxonomy" id="2732864"/>
    <lineage>
        <taxon>Bacteria</taxon>
        <taxon>Bacillati</taxon>
        <taxon>Actinomycetota</taxon>
        <taxon>Actinomycetes</taxon>
        <taxon>Geodermatophilales</taxon>
        <taxon>Geodermatophilaceae</taxon>
        <taxon>Modestobacter</taxon>
    </lineage>
</organism>
<keyword evidence="2" id="KW-1133">Transmembrane helix</keyword>
<evidence type="ECO:0000256" key="1">
    <source>
        <dbReference type="SAM" id="MobiDB-lite"/>
    </source>
</evidence>
<evidence type="ECO:0000313" key="4">
    <source>
        <dbReference type="Proteomes" id="UP000006461"/>
    </source>
</evidence>
<dbReference type="HOGENOM" id="CLU_1832893_0_0_11"/>
<gene>
    <name evidence="3" type="ordered locus">MODMU_3876</name>
</gene>
<dbReference type="AlphaFoldDB" id="I4F0W6"/>
<reference evidence="3 4" key="1">
    <citation type="journal article" date="2012" name="J. Bacteriol.">
        <title>Genome Sequence of Radiation-Resistant Modestobacter marinus Strain BC501, a Representative Actinobacterium That Thrives on Calcareous Stone Surfaces.</title>
        <authorList>
            <person name="Normand P."/>
            <person name="Gury J."/>
            <person name="Pujic P."/>
            <person name="Chouaia B."/>
            <person name="Crotti E."/>
            <person name="Brusetti L."/>
            <person name="Daffonchio D."/>
            <person name="Vacherie B."/>
            <person name="Barbe V."/>
            <person name="Medigue C."/>
            <person name="Calteau A."/>
            <person name="Ghodhbane-Gtari F."/>
            <person name="Essoussi I."/>
            <person name="Nouioui I."/>
            <person name="Abbassi-Ghozzi I."/>
            <person name="Gtari M."/>
        </authorList>
    </citation>
    <scope>NUCLEOTIDE SEQUENCE [LARGE SCALE GENOMIC DNA]</scope>
    <source>
        <strain evidence="4">BC 501</strain>
    </source>
</reference>
<feature type="region of interest" description="Disordered" evidence="1">
    <location>
        <begin position="33"/>
        <end position="52"/>
    </location>
</feature>
<protein>
    <submittedName>
        <fullName evidence="3">Uncharacterized protein</fullName>
    </submittedName>
</protein>
<feature type="transmembrane region" description="Helical" evidence="2">
    <location>
        <begin position="6"/>
        <end position="27"/>
    </location>
</feature>
<evidence type="ECO:0000256" key="2">
    <source>
        <dbReference type="SAM" id="Phobius"/>
    </source>
</evidence>
<keyword evidence="2" id="KW-0812">Transmembrane</keyword>
<keyword evidence="4" id="KW-1185">Reference proteome</keyword>
<dbReference type="EMBL" id="FO203431">
    <property type="protein sequence ID" value="CCH89279.1"/>
    <property type="molecule type" value="Genomic_DNA"/>
</dbReference>
<keyword evidence="2" id="KW-0472">Membrane</keyword>
<dbReference type="Proteomes" id="UP000006461">
    <property type="component" value="Chromosome"/>
</dbReference>
<proteinExistence type="predicted"/>
<accession>I4F0W6</accession>
<name>I4F0W6_MODI5</name>
<evidence type="ECO:0000313" key="3">
    <source>
        <dbReference type="EMBL" id="CCH89279.1"/>
    </source>
</evidence>
<dbReference type="STRING" id="477641.MODMU_3876"/>
<sequence>MSQGRAAVIGMVLAVLAVVGVIVGPAIEWPWESPRDDGDLPSCGTVDLGPGTATSEVPADRAACLFDAAAERVGAELEVVSYTTEGDPIPVYYRHHPGVSGLEVMEDQTADSYGSGDWVVTQCPEATSPHALGVCTPRGS</sequence>